<dbReference type="EMBL" id="LUGG01000038">
    <property type="protein sequence ID" value="OBZ65865.1"/>
    <property type="molecule type" value="Genomic_DNA"/>
</dbReference>
<protein>
    <submittedName>
        <fullName evidence="2">Uncharacterized protein</fullName>
    </submittedName>
</protein>
<name>A0A1C7LM55_GRIFR</name>
<evidence type="ECO:0000313" key="3">
    <source>
        <dbReference type="Proteomes" id="UP000092993"/>
    </source>
</evidence>
<keyword evidence="3" id="KW-1185">Reference proteome</keyword>
<dbReference type="OMA" id="CICIIRT"/>
<accession>A0A1C7LM55</accession>
<proteinExistence type="predicted"/>
<feature type="region of interest" description="Disordered" evidence="1">
    <location>
        <begin position="144"/>
        <end position="208"/>
    </location>
</feature>
<organism evidence="2 3">
    <name type="scientific">Grifola frondosa</name>
    <name type="common">Maitake</name>
    <name type="synonym">Polyporus frondosus</name>
    <dbReference type="NCBI Taxonomy" id="5627"/>
    <lineage>
        <taxon>Eukaryota</taxon>
        <taxon>Fungi</taxon>
        <taxon>Dikarya</taxon>
        <taxon>Basidiomycota</taxon>
        <taxon>Agaricomycotina</taxon>
        <taxon>Agaricomycetes</taxon>
        <taxon>Polyporales</taxon>
        <taxon>Grifolaceae</taxon>
        <taxon>Grifola</taxon>
    </lineage>
</organism>
<evidence type="ECO:0000256" key="1">
    <source>
        <dbReference type="SAM" id="MobiDB-lite"/>
    </source>
</evidence>
<dbReference type="Proteomes" id="UP000092993">
    <property type="component" value="Unassembled WGS sequence"/>
</dbReference>
<reference evidence="2 3" key="1">
    <citation type="submission" date="2016-03" db="EMBL/GenBank/DDBJ databases">
        <title>Whole genome sequencing of Grifola frondosa 9006-11.</title>
        <authorList>
            <person name="Min B."/>
            <person name="Park H."/>
            <person name="Kim J.-G."/>
            <person name="Cho H."/>
            <person name="Oh Y.-L."/>
            <person name="Kong W.-S."/>
            <person name="Choi I.-G."/>
        </authorList>
    </citation>
    <scope>NUCLEOTIDE SEQUENCE [LARGE SCALE GENOMIC DNA]</scope>
    <source>
        <strain evidence="2 3">9006-11</strain>
    </source>
</reference>
<comment type="caution">
    <text evidence="2">The sequence shown here is derived from an EMBL/GenBank/DDBJ whole genome shotgun (WGS) entry which is preliminary data.</text>
</comment>
<sequence>MHVRQQAQPPLVVRESPGSYIYHLAHRQTSCNKPSPFPAHILTLSSSCICIIRTLSTMFINAKIISLASLLLVACVGAQADCTVTSTVTGDSPYTTTVTKTMTVYPTADMQKHVVTKTVTVEPTHEELQKRAVITVTITSTSTTTTSSTETDSATSTSTVTTTTTSTSPTTTSTTTTTTTSTTTTKPVGTTFVDPRTSVTRASRPTPR</sequence>
<evidence type="ECO:0000313" key="2">
    <source>
        <dbReference type="EMBL" id="OBZ65865.1"/>
    </source>
</evidence>
<gene>
    <name evidence="2" type="ORF">A0H81_14059</name>
</gene>
<feature type="compositionally biased region" description="Polar residues" evidence="1">
    <location>
        <begin position="197"/>
        <end position="208"/>
    </location>
</feature>
<dbReference type="AlphaFoldDB" id="A0A1C7LM55"/>
<feature type="compositionally biased region" description="Low complexity" evidence="1">
    <location>
        <begin position="144"/>
        <end position="185"/>
    </location>
</feature>